<organism evidence="2 3">
    <name type="scientific">Streptomyces actuosus</name>
    <dbReference type="NCBI Taxonomy" id="1885"/>
    <lineage>
        <taxon>Bacteria</taxon>
        <taxon>Bacillati</taxon>
        <taxon>Actinomycetota</taxon>
        <taxon>Actinomycetes</taxon>
        <taxon>Kitasatosporales</taxon>
        <taxon>Streptomycetaceae</taxon>
        <taxon>Streptomyces</taxon>
    </lineage>
</organism>
<evidence type="ECO:0000256" key="1">
    <source>
        <dbReference type="SAM" id="MobiDB-lite"/>
    </source>
</evidence>
<sequence>MPSLPARDQLFRLRLAHPQLAVAGADSAFGGTLVDWSHTFLGITLKTGPGRKDQDGFAVLAKRWRVERAIAWIMRVRRSVRDHERPVSHSEAQSTWTFITLTVRRLTPSPTTPHVATPRRTGREERRQAQARTPAEAGEHHPARPGCSGLTPASAPAA</sequence>
<gene>
    <name evidence="2" type="ORF">JS756_34150</name>
</gene>
<protein>
    <submittedName>
        <fullName evidence="2">Transposase</fullName>
    </submittedName>
</protein>
<comment type="caution">
    <text evidence="2">The sequence shown here is derived from an EMBL/GenBank/DDBJ whole genome shotgun (WGS) entry which is preliminary data.</text>
</comment>
<evidence type="ECO:0000313" key="3">
    <source>
        <dbReference type="Proteomes" id="UP000788262"/>
    </source>
</evidence>
<keyword evidence="3" id="KW-1185">Reference proteome</keyword>
<dbReference type="PANTHER" id="PTHR30007">
    <property type="entry name" value="PHP DOMAIN PROTEIN"/>
    <property type="match status" value="1"/>
</dbReference>
<proteinExistence type="predicted"/>
<feature type="region of interest" description="Disordered" evidence="1">
    <location>
        <begin position="107"/>
        <end position="158"/>
    </location>
</feature>
<dbReference type="Proteomes" id="UP000788262">
    <property type="component" value="Unassembled WGS sequence"/>
</dbReference>
<evidence type="ECO:0000313" key="2">
    <source>
        <dbReference type="EMBL" id="MBN0049039.1"/>
    </source>
</evidence>
<reference evidence="2 3" key="1">
    <citation type="submission" date="2021-02" db="EMBL/GenBank/DDBJ databases">
        <title>Whole genome sequencing of Streptomyces actuosus VRA1.</title>
        <authorList>
            <person name="Sen G."/>
            <person name="Sen A."/>
        </authorList>
    </citation>
    <scope>NUCLEOTIDE SEQUENCE [LARGE SCALE GENOMIC DNA]</scope>
    <source>
        <strain evidence="2 3">VRA1</strain>
    </source>
</reference>
<dbReference type="EMBL" id="JAFFZS010000056">
    <property type="protein sequence ID" value="MBN0049039.1"/>
    <property type="molecule type" value="Genomic_DNA"/>
</dbReference>
<dbReference type="PANTHER" id="PTHR30007:SF0">
    <property type="entry name" value="TRANSPOSASE"/>
    <property type="match status" value="1"/>
</dbReference>
<name>A0ABS2W179_STRAS</name>
<dbReference type="RefSeq" id="WP_205387158.1">
    <property type="nucleotide sequence ID" value="NZ_JAFFZS010000056.1"/>
</dbReference>
<accession>A0ABS2W179</accession>